<dbReference type="EMBL" id="CP013650">
    <property type="protein sequence ID" value="ALS99368.1"/>
    <property type="molecule type" value="Genomic_DNA"/>
</dbReference>
<gene>
    <name evidence="1" type="ORF">AT746_14620</name>
</gene>
<reference evidence="1 2" key="1">
    <citation type="submission" date="2015-12" db="EMBL/GenBank/DDBJ databases">
        <title>Complete genome of Lacimicrobium alkaliphilum KCTC 32984.</title>
        <authorList>
            <person name="Kim S.-G."/>
            <person name="Lee Y.-J."/>
        </authorList>
    </citation>
    <scope>NUCLEOTIDE SEQUENCE [LARGE SCALE GENOMIC DNA]</scope>
    <source>
        <strain evidence="1 2">YelD216</strain>
    </source>
</reference>
<dbReference type="KEGG" id="lal:AT746_14620"/>
<evidence type="ECO:0000313" key="2">
    <source>
        <dbReference type="Proteomes" id="UP000068447"/>
    </source>
</evidence>
<evidence type="ECO:0000313" key="1">
    <source>
        <dbReference type="EMBL" id="ALS99368.1"/>
    </source>
</evidence>
<proteinExistence type="predicted"/>
<organism evidence="1 2">
    <name type="scientific">Lacimicrobium alkaliphilum</name>
    <dbReference type="NCBI Taxonomy" id="1526571"/>
    <lineage>
        <taxon>Bacteria</taxon>
        <taxon>Pseudomonadati</taxon>
        <taxon>Pseudomonadota</taxon>
        <taxon>Gammaproteobacteria</taxon>
        <taxon>Alteromonadales</taxon>
        <taxon>Alteromonadaceae</taxon>
        <taxon>Lacimicrobium</taxon>
    </lineage>
</organism>
<accession>A0A0U3B292</accession>
<protein>
    <submittedName>
        <fullName evidence="1">Uncharacterized protein</fullName>
    </submittedName>
</protein>
<sequence>MQFIAKIQSARSFRNCNTALLRALCDSAVRNAFFSGLSLSYALRAAIKRLALKIAPGDFFVSFVVKKHWANILGSPINWTLHDIALLPALCAPAPLREPKLSFSDLAESLRRRAGK</sequence>
<dbReference type="AlphaFoldDB" id="A0A0U3B292"/>
<dbReference type="Proteomes" id="UP000068447">
    <property type="component" value="Chromosome"/>
</dbReference>
<keyword evidence="2" id="KW-1185">Reference proteome</keyword>
<name>A0A0U3B292_9ALTE</name>